<dbReference type="Gene3D" id="3.30.420.40">
    <property type="match status" value="2"/>
</dbReference>
<comment type="similarity">
    <text evidence="1">Belongs to the ROK (NagC/XylR) family.</text>
</comment>
<dbReference type="InterPro" id="IPR049874">
    <property type="entry name" value="ROK_cs"/>
</dbReference>
<evidence type="ECO:0000256" key="1">
    <source>
        <dbReference type="ARBA" id="ARBA00006479"/>
    </source>
</evidence>
<dbReference type="Pfam" id="PF00480">
    <property type="entry name" value="ROK"/>
    <property type="match status" value="1"/>
</dbReference>
<keyword evidence="4" id="KW-1185">Reference proteome</keyword>
<dbReference type="PANTHER" id="PTHR18964">
    <property type="entry name" value="ROK (REPRESSOR, ORF, KINASE) FAMILY"/>
    <property type="match status" value="1"/>
</dbReference>
<feature type="region of interest" description="Disordered" evidence="2">
    <location>
        <begin position="1"/>
        <end position="20"/>
    </location>
</feature>
<dbReference type="PANTHER" id="PTHR18964:SF173">
    <property type="entry name" value="GLUCOKINASE"/>
    <property type="match status" value="1"/>
</dbReference>
<name>A0ABP5CPS5_9PSEU</name>
<comment type="caution">
    <text evidence="3">The sequence shown here is derived from an EMBL/GenBank/DDBJ whole genome shotgun (WGS) entry which is preliminary data.</text>
</comment>
<protein>
    <submittedName>
        <fullName evidence="3">ROK family protein</fullName>
    </submittedName>
</protein>
<dbReference type="Proteomes" id="UP001501116">
    <property type="component" value="Unassembled WGS sequence"/>
</dbReference>
<evidence type="ECO:0000313" key="4">
    <source>
        <dbReference type="Proteomes" id="UP001501116"/>
    </source>
</evidence>
<proteinExistence type="inferred from homology"/>
<dbReference type="InterPro" id="IPR043129">
    <property type="entry name" value="ATPase_NBD"/>
</dbReference>
<gene>
    <name evidence="3" type="ORF">GCM10009754_42600</name>
</gene>
<sequence>MVDETGSVLDTARVGTPGDEGALEDSIAGVIDELRERHTGAGEIGAVGLAVAGFVRSDRRSVMFAPHLAWRDAPVADRISRRVGLPVTLEHDANAATIGEHRFGSARGAQVAVLIALGTGIGAGLLLGGRTYRGAHGVAPELGHLTVVPGGRPCSCGKYGCWERYCSGTALAATAVEQLARHPGTSTVLAREVLGDPGSVTGRRVAGAARDGDPIALKAMAELAKWLGEGIALVADVFDPEVVVIAGGVSESAPLFLDEAREHYASMLTGSGHRPLARIRTAQLGDDAAIVGAAALAMDVAAAPKTTAGVGG</sequence>
<accession>A0ABP5CPS5</accession>
<dbReference type="InterPro" id="IPR000600">
    <property type="entry name" value="ROK"/>
</dbReference>
<reference evidence="4" key="1">
    <citation type="journal article" date="2019" name="Int. J. Syst. Evol. Microbiol.">
        <title>The Global Catalogue of Microorganisms (GCM) 10K type strain sequencing project: providing services to taxonomists for standard genome sequencing and annotation.</title>
        <authorList>
            <consortium name="The Broad Institute Genomics Platform"/>
            <consortium name="The Broad Institute Genome Sequencing Center for Infectious Disease"/>
            <person name="Wu L."/>
            <person name="Ma J."/>
        </authorList>
    </citation>
    <scope>NUCLEOTIDE SEQUENCE [LARGE SCALE GENOMIC DNA]</scope>
    <source>
        <strain evidence="4">JCM 14545</strain>
    </source>
</reference>
<dbReference type="EMBL" id="BAAANN010000016">
    <property type="protein sequence ID" value="GAA1965841.1"/>
    <property type="molecule type" value="Genomic_DNA"/>
</dbReference>
<organism evidence="3 4">
    <name type="scientific">Amycolatopsis minnesotensis</name>
    <dbReference type="NCBI Taxonomy" id="337894"/>
    <lineage>
        <taxon>Bacteria</taxon>
        <taxon>Bacillati</taxon>
        <taxon>Actinomycetota</taxon>
        <taxon>Actinomycetes</taxon>
        <taxon>Pseudonocardiales</taxon>
        <taxon>Pseudonocardiaceae</taxon>
        <taxon>Amycolatopsis</taxon>
    </lineage>
</organism>
<evidence type="ECO:0000313" key="3">
    <source>
        <dbReference type="EMBL" id="GAA1965841.1"/>
    </source>
</evidence>
<evidence type="ECO:0000256" key="2">
    <source>
        <dbReference type="SAM" id="MobiDB-lite"/>
    </source>
</evidence>
<dbReference type="SUPFAM" id="SSF53067">
    <property type="entry name" value="Actin-like ATPase domain"/>
    <property type="match status" value="1"/>
</dbReference>
<dbReference type="PROSITE" id="PS01125">
    <property type="entry name" value="ROK"/>
    <property type="match status" value="1"/>
</dbReference>